<gene>
    <name evidence="1" type="ORF">H7B90_18635</name>
</gene>
<sequence>MDAASGNMRLVGTTQSGGGKFRHVRIAGESELVGRTECESIACTGTLKVKGDLQSGRIKLTGELTVEGDLKAGRAGMTGHADVRGSWRGEELRLNGSLIVKGDLESEACLVRGAASVGGLLSAETVELRMFGSSAAKEVGGGTITVKRSRMGSIKTMFTSSQPAFFTAELIEGDRLDLEHTKARVVRGNQVRIGPGCDIGRVEYRRSLSKSNGASVGSEAKID</sequence>
<dbReference type="RefSeq" id="WP_185137392.1">
    <property type="nucleotide sequence ID" value="NZ_JACJVR010000072.1"/>
</dbReference>
<name>A0A841U5X1_9BACL</name>
<dbReference type="EMBL" id="JACJVR010000072">
    <property type="protein sequence ID" value="MBB6693410.1"/>
    <property type="molecule type" value="Genomic_DNA"/>
</dbReference>
<protein>
    <recommendedName>
        <fullName evidence="3">Cytoskeletal protein CcmA (Bactofilin family)</fullName>
    </recommendedName>
</protein>
<reference evidence="1 2" key="1">
    <citation type="submission" date="2020-08" db="EMBL/GenBank/DDBJ databases">
        <title>Cohnella phylogeny.</title>
        <authorList>
            <person name="Dunlap C."/>
        </authorList>
    </citation>
    <scope>NUCLEOTIDE SEQUENCE [LARGE SCALE GENOMIC DNA]</scope>
    <source>
        <strain evidence="1 2">DSM 25239</strain>
    </source>
</reference>
<dbReference type="AlphaFoldDB" id="A0A841U5X1"/>
<keyword evidence="2" id="KW-1185">Reference proteome</keyword>
<evidence type="ECO:0008006" key="3">
    <source>
        <dbReference type="Google" id="ProtNLM"/>
    </source>
</evidence>
<comment type="caution">
    <text evidence="1">The sequence shown here is derived from an EMBL/GenBank/DDBJ whole genome shotgun (WGS) entry which is preliminary data.</text>
</comment>
<proteinExistence type="predicted"/>
<organism evidence="1 2">
    <name type="scientific">Cohnella xylanilytica</name>
    <dbReference type="NCBI Taxonomy" id="557555"/>
    <lineage>
        <taxon>Bacteria</taxon>
        <taxon>Bacillati</taxon>
        <taxon>Bacillota</taxon>
        <taxon>Bacilli</taxon>
        <taxon>Bacillales</taxon>
        <taxon>Paenibacillaceae</taxon>
        <taxon>Cohnella</taxon>
    </lineage>
</organism>
<evidence type="ECO:0000313" key="1">
    <source>
        <dbReference type="EMBL" id="MBB6693410.1"/>
    </source>
</evidence>
<accession>A0A841U5X1</accession>
<evidence type="ECO:0000313" key="2">
    <source>
        <dbReference type="Proteomes" id="UP000553776"/>
    </source>
</evidence>
<dbReference type="Proteomes" id="UP000553776">
    <property type="component" value="Unassembled WGS sequence"/>
</dbReference>